<dbReference type="EMBL" id="OV121136">
    <property type="protein sequence ID" value="CAH0558063.1"/>
    <property type="molecule type" value="Genomic_DNA"/>
</dbReference>
<feature type="transmembrane region" description="Helical" evidence="8">
    <location>
        <begin position="240"/>
        <end position="262"/>
    </location>
</feature>
<keyword evidence="3" id="KW-0813">Transport</keyword>
<evidence type="ECO:0000313" key="9">
    <source>
        <dbReference type="EMBL" id="CAH0558063.1"/>
    </source>
</evidence>
<feature type="transmembrane region" description="Helical" evidence="8">
    <location>
        <begin position="210"/>
        <end position="228"/>
    </location>
</feature>
<feature type="transmembrane region" description="Helical" evidence="8">
    <location>
        <begin position="282"/>
        <end position="310"/>
    </location>
</feature>
<accession>A0A9P0B9F1</accession>
<dbReference type="GO" id="GO:0005460">
    <property type="term" value="F:UDP-glucose transmembrane transporter activity"/>
    <property type="evidence" value="ECO:0007669"/>
    <property type="project" value="TreeGrafter"/>
</dbReference>
<proteinExistence type="inferred from homology"/>
<dbReference type="SUPFAM" id="SSF103481">
    <property type="entry name" value="Multidrug resistance efflux transporter EmrE"/>
    <property type="match status" value="2"/>
</dbReference>
<keyword evidence="10" id="KW-1185">Reference proteome</keyword>
<dbReference type="GO" id="GO:0005789">
    <property type="term" value="C:endoplasmic reticulum membrane"/>
    <property type="evidence" value="ECO:0007669"/>
    <property type="project" value="UniProtKB-SubCell"/>
</dbReference>
<evidence type="ECO:0000256" key="7">
    <source>
        <dbReference type="ARBA" id="ARBA00023136"/>
    </source>
</evidence>
<evidence type="ECO:0000256" key="6">
    <source>
        <dbReference type="ARBA" id="ARBA00022989"/>
    </source>
</evidence>
<gene>
    <name evidence="9" type="ORF">MELIAE_LOCUS8616</name>
</gene>
<comment type="similarity">
    <text evidence="2">Belongs to the nucleotide-sugar transporter family. SLC35B subfamily.</text>
</comment>
<evidence type="ECO:0000256" key="3">
    <source>
        <dbReference type="ARBA" id="ARBA00022448"/>
    </source>
</evidence>
<feature type="transmembrane region" description="Helical" evidence="8">
    <location>
        <begin position="6"/>
        <end position="24"/>
    </location>
</feature>
<dbReference type="GO" id="GO:0005459">
    <property type="term" value="F:UDP-galactose transmembrane transporter activity"/>
    <property type="evidence" value="ECO:0007669"/>
    <property type="project" value="TreeGrafter"/>
</dbReference>
<protein>
    <recommendedName>
        <fullName evidence="11">Solute carrier family 35 member B1</fullName>
    </recommendedName>
</protein>
<evidence type="ECO:0000313" key="10">
    <source>
        <dbReference type="Proteomes" id="UP001154078"/>
    </source>
</evidence>
<dbReference type="AlphaFoldDB" id="A0A9P0B9F1"/>
<keyword evidence="5" id="KW-0256">Endoplasmic reticulum</keyword>
<feature type="transmembrane region" description="Helical" evidence="8">
    <location>
        <begin position="140"/>
        <end position="158"/>
    </location>
</feature>
<comment type="subcellular location">
    <subcellularLocation>
        <location evidence="1">Endoplasmic reticulum membrane</location>
        <topology evidence="1">Multi-pass membrane protein</topology>
    </subcellularLocation>
</comment>
<dbReference type="InterPro" id="IPR013657">
    <property type="entry name" value="SCL35B1-4/HUT1"/>
</dbReference>
<dbReference type="Proteomes" id="UP001154078">
    <property type="component" value="Chromosome 5"/>
</dbReference>
<evidence type="ECO:0000256" key="8">
    <source>
        <dbReference type="SAM" id="Phobius"/>
    </source>
</evidence>
<sequence length="322" mass="35689">MATTKQFMIYAAGIFVSYFYFGILQEKITRGKYSYEEVDSEGKSVTKVEKYTCTLTLVFIQCVTNYILAKIALGTKTNLPEDKTPIMYYASVSLTFLLAMVSSNMSLQWVSYPTQVVGKSAKPIPVMLLGVLIGNKSYALKKYVFVFLIVIGIVLFMLKDKAASATQEPMGIGEVLLLLSLTMDGLTGAVQERMRAETKPTGLQMMKTSNAWSVGYLAAAILLTGEIFKFIEFASRYPYIIYNLILLGFTSAIGSMFIYSMVSDFGPLPVSTVTTTRKFFTVLASVIIFGNSLTPMQWSGAALVFTSLFLDTYYGKKPQKVK</sequence>
<dbReference type="PANTHER" id="PTHR10778:SF10">
    <property type="entry name" value="SOLUTE CARRIER FAMILY 35 MEMBER B1"/>
    <property type="match status" value="1"/>
</dbReference>
<name>A0A9P0B9F1_BRAAE</name>
<evidence type="ECO:0000256" key="2">
    <source>
        <dbReference type="ARBA" id="ARBA00010694"/>
    </source>
</evidence>
<keyword evidence="7 8" id="KW-0472">Membrane</keyword>
<keyword evidence="6 8" id="KW-1133">Transmembrane helix</keyword>
<evidence type="ECO:0000256" key="4">
    <source>
        <dbReference type="ARBA" id="ARBA00022692"/>
    </source>
</evidence>
<evidence type="ECO:0000256" key="5">
    <source>
        <dbReference type="ARBA" id="ARBA00022824"/>
    </source>
</evidence>
<evidence type="ECO:0008006" key="11">
    <source>
        <dbReference type="Google" id="ProtNLM"/>
    </source>
</evidence>
<dbReference type="InterPro" id="IPR037185">
    <property type="entry name" value="EmrE-like"/>
</dbReference>
<feature type="transmembrane region" description="Helical" evidence="8">
    <location>
        <begin position="86"/>
        <end position="107"/>
    </location>
</feature>
<dbReference type="Pfam" id="PF08449">
    <property type="entry name" value="UAA"/>
    <property type="match status" value="1"/>
</dbReference>
<dbReference type="PANTHER" id="PTHR10778">
    <property type="entry name" value="SOLUTE CARRIER FAMILY 35 MEMBER B"/>
    <property type="match status" value="1"/>
</dbReference>
<keyword evidence="4 8" id="KW-0812">Transmembrane</keyword>
<dbReference type="OrthoDB" id="78344at2759"/>
<dbReference type="GO" id="GO:0000139">
    <property type="term" value="C:Golgi membrane"/>
    <property type="evidence" value="ECO:0007669"/>
    <property type="project" value="TreeGrafter"/>
</dbReference>
<reference evidence="9" key="1">
    <citation type="submission" date="2021-12" db="EMBL/GenBank/DDBJ databases">
        <authorList>
            <person name="King R."/>
        </authorList>
    </citation>
    <scope>NUCLEOTIDE SEQUENCE</scope>
</reference>
<evidence type="ECO:0000256" key="1">
    <source>
        <dbReference type="ARBA" id="ARBA00004477"/>
    </source>
</evidence>
<organism evidence="9 10">
    <name type="scientific">Brassicogethes aeneus</name>
    <name type="common">Rape pollen beetle</name>
    <name type="synonym">Meligethes aeneus</name>
    <dbReference type="NCBI Taxonomy" id="1431903"/>
    <lineage>
        <taxon>Eukaryota</taxon>
        <taxon>Metazoa</taxon>
        <taxon>Ecdysozoa</taxon>
        <taxon>Arthropoda</taxon>
        <taxon>Hexapoda</taxon>
        <taxon>Insecta</taxon>
        <taxon>Pterygota</taxon>
        <taxon>Neoptera</taxon>
        <taxon>Endopterygota</taxon>
        <taxon>Coleoptera</taxon>
        <taxon>Polyphaga</taxon>
        <taxon>Cucujiformia</taxon>
        <taxon>Nitidulidae</taxon>
        <taxon>Meligethinae</taxon>
        <taxon>Brassicogethes</taxon>
    </lineage>
</organism>